<accession>A0ACC1AIF3</accession>
<reference evidence="2" key="1">
    <citation type="journal article" date="2023" name="G3 (Bethesda)">
        <title>Genome assembly and association tests identify interacting loci associated with vigor, precocity, and sex in interspecific pistachio rootstocks.</title>
        <authorList>
            <person name="Palmer W."/>
            <person name="Jacygrad E."/>
            <person name="Sagayaradj S."/>
            <person name="Cavanaugh K."/>
            <person name="Han R."/>
            <person name="Bertier L."/>
            <person name="Beede B."/>
            <person name="Kafkas S."/>
            <person name="Golino D."/>
            <person name="Preece J."/>
            <person name="Michelmore R."/>
        </authorList>
    </citation>
    <scope>NUCLEOTIDE SEQUENCE [LARGE SCALE GENOMIC DNA]</scope>
</reference>
<protein>
    <submittedName>
        <fullName evidence="1">Uncharacterized protein</fullName>
    </submittedName>
</protein>
<evidence type="ECO:0000313" key="2">
    <source>
        <dbReference type="Proteomes" id="UP001164250"/>
    </source>
</evidence>
<comment type="caution">
    <text evidence="1">The sequence shown here is derived from an EMBL/GenBank/DDBJ whole genome shotgun (WGS) entry which is preliminary data.</text>
</comment>
<gene>
    <name evidence="1" type="ORF">Patl1_07145</name>
</gene>
<dbReference type="EMBL" id="CM047906">
    <property type="protein sequence ID" value="KAJ0086371.1"/>
    <property type="molecule type" value="Genomic_DNA"/>
</dbReference>
<dbReference type="Proteomes" id="UP001164250">
    <property type="component" value="Chromosome 10"/>
</dbReference>
<keyword evidence="2" id="KW-1185">Reference proteome</keyword>
<sequence length="300" mass="33966">MIIFQVRNHDLTKSCKIKKCGVHFFSQQSALKAVEESRSRRFFIYDDEEKQEESISKTLKFQNFINGESSSRCGVPPVNVKEVEELNPIRNESSSFALFDLNELPQDSYGPTMAVQKLEGEKTNIYECKDVLLGFMQHLPGSGWNVVASIFGTFPKWIKQLPLDRQPQCEEDCVRSSRLSTISHISEKGMRSLIKGVLELAKEPSRLFVEEVHCVLVDIISASANATPGLGRYQRDAWLFIIMSHDPCVCNLSSNCWSAKWWKFEINEGEIWLSRERSESSASKTASPEGEMSLLVAATL</sequence>
<evidence type="ECO:0000313" key="1">
    <source>
        <dbReference type="EMBL" id="KAJ0086371.1"/>
    </source>
</evidence>
<name>A0ACC1AIF3_9ROSI</name>
<organism evidence="1 2">
    <name type="scientific">Pistacia atlantica</name>
    <dbReference type="NCBI Taxonomy" id="434234"/>
    <lineage>
        <taxon>Eukaryota</taxon>
        <taxon>Viridiplantae</taxon>
        <taxon>Streptophyta</taxon>
        <taxon>Embryophyta</taxon>
        <taxon>Tracheophyta</taxon>
        <taxon>Spermatophyta</taxon>
        <taxon>Magnoliopsida</taxon>
        <taxon>eudicotyledons</taxon>
        <taxon>Gunneridae</taxon>
        <taxon>Pentapetalae</taxon>
        <taxon>rosids</taxon>
        <taxon>malvids</taxon>
        <taxon>Sapindales</taxon>
        <taxon>Anacardiaceae</taxon>
        <taxon>Pistacia</taxon>
    </lineage>
</organism>
<proteinExistence type="predicted"/>